<dbReference type="SUPFAM" id="SSF49785">
    <property type="entry name" value="Galactose-binding domain-like"/>
    <property type="match status" value="1"/>
</dbReference>
<dbReference type="InterPro" id="IPR036890">
    <property type="entry name" value="HATPase_C_sf"/>
</dbReference>
<gene>
    <name evidence="9" type="ORF">MU846_06995</name>
</gene>
<feature type="domain" description="Histidine kinase" evidence="8">
    <location>
        <begin position="548"/>
        <end position="636"/>
    </location>
</feature>
<feature type="transmembrane region" description="Helical" evidence="6">
    <location>
        <begin position="316"/>
        <end position="338"/>
    </location>
</feature>
<dbReference type="Proteomes" id="UP001165524">
    <property type="component" value="Unassembled WGS sequence"/>
</dbReference>
<dbReference type="Gene3D" id="1.20.5.1930">
    <property type="match status" value="1"/>
</dbReference>
<feature type="transmembrane region" description="Helical" evidence="6">
    <location>
        <begin position="378"/>
        <end position="396"/>
    </location>
</feature>
<evidence type="ECO:0000256" key="3">
    <source>
        <dbReference type="ARBA" id="ARBA00023012"/>
    </source>
</evidence>
<protein>
    <submittedName>
        <fullName evidence="9">ATP-binding protein</fullName>
    </submittedName>
</protein>
<keyword evidence="6" id="KW-0472">Membrane</keyword>
<dbReference type="PROSITE" id="PS50109">
    <property type="entry name" value="HIS_KIN"/>
    <property type="match status" value="1"/>
</dbReference>
<evidence type="ECO:0000256" key="6">
    <source>
        <dbReference type="SAM" id="Phobius"/>
    </source>
</evidence>
<comment type="caution">
    <text evidence="9">The sequence shown here is derived from an EMBL/GenBank/DDBJ whole genome shotgun (WGS) entry which is preliminary data.</text>
</comment>
<feature type="signal peptide" evidence="7">
    <location>
        <begin position="1"/>
        <end position="46"/>
    </location>
</feature>
<dbReference type="EMBL" id="JALKII010000003">
    <property type="protein sequence ID" value="MCK0537455.1"/>
    <property type="molecule type" value="Genomic_DNA"/>
</dbReference>
<feature type="transmembrane region" description="Helical" evidence="6">
    <location>
        <begin position="293"/>
        <end position="310"/>
    </location>
</feature>
<dbReference type="GO" id="GO:0005524">
    <property type="term" value="F:ATP binding"/>
    <property type="evidence" value="ECO:0007669"/>
    <property type="project" value="UniProtKB-KW"/>
</dbReference>
<dbReference type="Gene3D" id="3.30.565.10">
    <property type="entry name" value="Histidine kinase-like ATPase, C-terminal domain"/>
    <property type="match status" value="1"/>
</dbReference>
<keyword evidence="6" id="KW-0812">Transmembrane</keyword>
<name>A0ABT0E6J6_9GAMM</name>
<evidence type="ECO:0000256" key="1">
    <source>
        <dbReference type="ARBA" id="ARBA00022679"/>
    </source>
</evidence>
<dbReference type="CDD" id="cd16917">
    <property type="entry name" value="HATPase_UhpB-NarQ-NarX-like"/>
    <property type="match status" value="1"/>
</dbReference>
<keyword evidence="10" id="KW-1185">Reference proteome</keyword>
<dbReference type="InterPro" id="IPR003594">
    <property type="entry name" value="HATPase_dom"/>
</dbReference>
<sequence>MSYKKYLPETGGVIPYPRHQRSAAARLAALTLLLAGLLAASAAATATPCRQLITSVSAAQELGQPDHPPAQGWVPVTLPDTWHTRWPKTHGAVWYQVRWHDECNGDKAVAVRVSHMTMAGTIYLNDTLLWQDASLEEPFSRSWNMPRYWVLPTAALTGQDNTLWFRITGMRHDLLGLGQVEVGSPSVLWPAHTAQRWQKRGLFTLNMSISLVLGCLFLALWAVQRSERAYAWYALASLAWALFAASMLATTPWPFSNSADWNRAVTVAFIVHCAAFCLFTWHFGGQHFPRLRRALGGITLALVIGLWWVPDTQLTAVLVATIPGYSLVFIANCIQFQFHAWRNRERHNVLLALCLLFFVVIALHDLLLVIGAIGGSLLYSPITAPVSMIFMFLIIANRVANNRRRIETFNTQLQAAIEETRQELTRTLQHKHQLEASNIRLTERLRLSHDLHDSLGSSLMRSIALVEQTSTPLGNRHFLSMLKELRSDLRQIIDNSSSSVAAHNTPAEWLAPLRHRFVRLFEELGMTSQWRMPGAWPCQHSPVQLLALTRFLEEALTNALKHSCGNHFEITVGASQAGTTLCVQDNGVGFDVDIVSQGSGIGLRSMRTRIERLGGQLTIHSQPGSTRLVASLANPSAMEKHEVQAQSAPASASRSD</sequence>
<proteinExistence type="predicted"/>
<accession>A0ABT0E6J6</accession>
<feature type="region of interest" description="Disordered" evidence="5">
    <location>
        <begin position="634"/>
        <end position="656"/>
    </location>
</feature>
<evidence type="ECO:0000313" key="10">
    <source>
        <dbReference type="Proteomes" id="UP001165524"/>
    </source>
</evidence>
<feature type="transmembrane region" description="Helical" evidence="6">
    <location>
        <begin position="261"/>
        <end position="281"/>
    </location>
</feature>
<keyword evidence="9" id="KW-0547">Nucleotide-binding</keyword>
<dbReference type="PANTHER" id="PTHR24421">
    <property type="entry name" value="NITRATE/NITRITE SENSOR PROTEIN NARX-RELATED"/>
    <property type="match status" value="1"/>
</dbReference>
<evidence type="ECO:0000256" key="2">
    <source>
        <dbReference type="ARBA" id="ARBA00022777"/>
    </source>
</evidence>
<dbReference type="InterPro" id="IPR050482">
    <property type="entry name" value="Sensor_HK_TwoCompSys"/>
</dbReference>
<evidence type="ECO:0000256" key="4">
    <source>
        <dbReference type="SAM" id="Coils"/>
    </source>
</evidence>
<dbReference type="PANTHER" id="PTHR24421:SF61">
    <property type="entry name" value="OXYGEN SENSOR HISTIDINE KINASE NREB"/>
    <property type="match status" value="1"/>
</dbReference>
<evidence type="ECO:0000313" key="9">
    <source>
        <dbReference type="EMBL" id="MCK0537455.1"/>
    </source>
</evidence>
<feature type="transmembrane region" description="Helical" evidence="6">
    <location>
        <begin position="202"/>
        <end position="223"/>
    </location>
</feature>
<keyword evidence="7" id="KW-0732">Signal</keyword>
<dbReference type="Pfam" id="PF02518">
    <property type="entry name" value="HATPase_c"/>
    <property type="match status" value="1"/>
</dbReference>
<keyword evidence="2" id="KW-0418">Kinase</keyword>
<feature type="transmembrane region" description="Helical" evidence="6">
    <location>
        <begin position="350"/>
        <end position="372"/>
    </location>
</feature>
<feature type="coiled-coil region" evidence="4">
    <location>
        <begin position="399"/>
        <end position="437"/>
    </location>
</feature>
<evidence type="ECO:0000256" key="5">
    <source>
        <dbReference type="SAM" id="MobiDB-lite"/>
    </source>
</evidence>
<feature type="transmembrane region" description="Helical" evidence="6">
    <location>
        <begin position="230"/>
        <end position="249"/>
    </location>
</feature>
<feature type="chain" id="PRO_5046387955" evidence="7">
    <location>
        <begin position="47"/>
        <end position="656"/>
    </location>
</feature>
<dbReference type="InterPro" id="IPR005467">
    <property type="entry name" value="His_kinase_dom"/>
</dbReference>
<dbReference type="InterPro" id="IPR011623">
    <property type="entry name" value="7TMR_DISM_rcpt_extracell_dom1"/>
</dbReference>
<dbReference type="InterPro" id="IPR008979">
    <property type="entry name" value="Galactose-bd-like_sf"/>
</dbReference>
<dbReference type="RefSeq" id="WP_246950942.1">
    <property type="nucleotide sequence ID" value="NZ_JALKII010000003.1"/>
</dbReference>
<organism evidence="9 10">
    <name type="scientific">Alcanivorax quisquiliarum</name>
    <dbReference type="NCBI Taxonomy" id="2933565"/>
    <lineage>
        <taxon>Bacteria</taxon>
        <taxon>Pseudomonadati</taxon>
        <taxon>Pseudomonadota</taxon>
        <taxon>Gammaproteobacteria</taxon>
        <taxon>Oceanospirillales</taxon>
        <taxon>Alcanivoracaceae</taxon>
        <taxon>Alcanivorax</taxon>
    </lineage>
</organism>
<dbReference type="SMART" id="SM00387">
    <property type="entry name" value="HATPase_c"/>
    <property type="match status" value="1"/>
</dbReference>
<evidence type="ECO:0000256" key="7">
    <source>
        <dbReference type="SAM" id="SignalP"/>
    </source>
</evidence>
<dbReference type="Pfam" id="PF07695">
    <property type="entry name" value="7TMR-DISM_7TM"/>
    <property type="match status" value="1"/>
</dbReference>
<dbReference type="SUPFAM" id="SSF55874">
    <property type="entry name" value="ATPase domain of HSP90 chaperone/DNA topoisomerase II/histidine kinase"/>
    <property type="match status" value="1"/>
</dbReference>
<keyword evidence="3" id="KW-0902">Two-component regulatory system</keyword>
<feature type="compositionally biased region" description="Low complexity" evidence="5">
    <location>
        <begin position="644"/>
        <end position="656"/>
    </location>
</feature>
<keyword evidence="6" id="KW-1133">Transmembrane helix</keyword>
<keyword evidence="9" id="KW-0067">ATP-binding</keyword>
<evidence type="ECO:0000259" key="8">
    <source>
        <dbReference type="PROSITE" id="PS50109"/>
    </source>
</evidence>
<reference evidence="9" key="1">
    <citation type="submission" date="2022-04" db="EMBL/GenBank/DDBJ databases">
        <title>Alcanivorax sp. CY1518 draft genome sequence.</title>
        <authorList>
            <person name="Zhao G."/>
            <person name="An M."/>
        </authorList>
    </citation>
    <scope>NUCLEOTIDE SEQUENCE</scope>
    <source>
        <strain evidence="9">CY1518</strain>
    </source>
</reference>
<keyword evidence="1" id="KW-0808">Transferase</keyword>
<keyword evidence="4" id="KW-0175">Coiled coil</keyword>